<evidence type="ECO:0000313" key="2">
    <source>
        <dbReference type="Proteomes" id="UP000249056"/>
    </source>
</evidence>
<dbReference type="AlphaFoldDB" id="A0A395IH31"/>
<dbReference type="Proteomes" id="UP000249056">
    <property type="component" value="Unassembled WGS sequence"/>
</dbReference>
<accession>A0A395IH31</accession>
<comment type="caution">
    <text evidence="1">The sequence shown here is derived from an EMBL/GenBank/DDBJ whole genome shotgun (WGS) entry which is preliminary data.</text>
</comment>
<dbReference type="EMBL" id="QKRW01000049">
    <property type="protein sequence ID" value="RAL59657.1"/>
    <property type="molecule type" value="Genomic_DNA"/>
</dbReference>
<reference evidence="1 2" key="1">
    <citation type="submission" date="2018-06" db="EMBL/GenBank/DDBJ databases">
        <title>Genome Sequence of the Brown Rot Fungal Pathogen Monilinia fructigena.</title>
        <authorList>
            <person name="Landi L."/>
            <person name="De Miccolis Angelini R.M."/>
            <person name="Pollastro S."/>
            <person name="Abate D."/>
            <person name="Faretra F."/>
            <person name="Romanazzi G."/>
        </authorList>
    </citation>
    <scope>NUCLEOTIDE SEQUENCE [LARGE SCALE GENOMIC DNA]</scope>
    <source>
        <strain evidence="1 2">Mfrg269</strain>
    </source>
</reference>
<gene>
    <name evidence="1" type="ORF">DID88_000290</name>
</gene>
<evidence type="ECO:0000313" key="1">
    <source>
        <dbReference type="EMBL" id="RAL59657.1"/>
    </source>
</evidence>
<organism evidence="1 2">
    <name type="scientific">Monilinia fructigena</name>
    <dbReference type="NCBI Taxonomy" id="38457"/>
    <lineage>
        <taxon>Eukaryota</taxon>
        <taxon>Fungi</taxon>
        <taxon>Dikarya</taxon>
        <taxon>Ascomycota</taxon>
        <taxon>Pezizomycotina</taxon>
        <taxon>Leotiomycetes</taxon>
        <taxon>Helotiales</taxon>
        <taxon>Sclerotiniaceae</taxon>
        <taxon>Monilinia</taxon>
    </lineage>
</organism>
<protein>
    <submittedName>
        <fullName evidence="1">Uncharacterized protein</fullName>
    </submittedName>
</protein>
<name>A0A395IH31_9HELO</name>
<dbReference type="OrthoDB" id="10327869at2759"/>
<sequence length="335" mass="38452">MNSCSSNECEFDLEEFVGVVEENKRKTGYLENPVENMNTEDLKSLEYPCKYRDIVSVTKIPHQHPESIHQRNSRTTKICGKKVAQKRISNRRAALKCQQKNREIFARFGLASEESESSHDINPDIVKPQDRRVGRGRVYRKPQENIEKPRAWLEDQIKELIADRDHWKSKALALKNLQISQPSLTRLREIAPKIPSTIDIEAKASRNFQPKMTMQNKPSDIFSTFENPTNEANFPNLPFVTNNKMQNTGTFIEKVREIPDAYIFPLSQIPFETLAIEIYNITNNTKELFPSEYLAAQRLGVSPLEIFSAICSGSAVTARNWDCFLNVCYASYTVV</sequence>
<proteinExistence type="predicted"/>
<keyword evidence="2" id="KW-1185">Reference proteome</keyword>